<proteinExistence type="predicted"/>
<gene>
    <name evidence="1" type="ORF">CWI36_0141p0020</name>
</gene>
<protein>
    <submittedName>
        <fullName evidence="1">Uncharacterized protein</fullName>
    </submittedName>
</protein>
<dbReference type="EMBL" id="PITI01000141">
    <property type="protein sequence ID" value="TBU08426.1"/>
    <property type="molecule type" value="Genomic_DNA"/>
</dbReference>
<evidence type="ECO:0000313" key="2">
    <source>
        <dbReference type="Proteomes" id="UP000291404"/>
    </source>
</evidence>
<name>A0A4Q9LKK4_9MICR</name>
<accession>A0A4Q9LKK4</accession>
<comment type="caution">
    <text evidence="1">The sequence shown here is derived from an EMBL/GenBank/DDBJ whole genome shotgun (WGS) entry which is preliminary data.</text>
</comment>
<dbReference type="Proteomes" id="UP000291404">
    <property type="component" value="Unassembled WGS sequence"/>
</dbReference>
<evidence type="ECO:0000313" key="1">
    <source>
        <dbReference type="EMBL" id="TBU08426.1"/>
    </source>
</evidence>
<sequence length="60" mass="7128">MIFDDCGYDSKIDADVAKHFKNYLRRTVESKNSRIISYDILIEKDFDMDTTTKRAPFEIF</sequence>
<keyword evidence="2" id="KW-1185">Reference proteome</keyword>
<dbReference type="AlphaFoldDB" id="A0A4Q9LKK4"/>
<organism evidence="1 2">
    <name type="scientific">Hamiltosporidium magnivora</name>
    <dbReference type="NCBI Taxonomy" id="148818"/>
    <lineage>
        <taxon>Eukaryota</taxon>
        <taxon>Fungi</taxon>
        <taxon>Fungi incertae sedis</taxon>
        <taxon>Microsporidia</taxon>
        <taxon>Dubosqiidae</taxon>
        <taxon>Hamiltosporidium</taxon>
    </lineage>
</organism>
<dbReference type="VEuPathDB" id="MicrosporidiaDB:CWI36_0141p0020"/>
<reference evidence="1 2" key="1">
    <citation type="submission" date="2017-12" db="EMBL/GenBank/DDBJ databases">
        <authorList>
            <person name="Pombert J.-F."/>
            <person name="Haag K.L."/>
            <person name="Ebert D."/>
        </authorList>
    </citation>
    <scope>NUCLEOTIDE SEQUENCE [LARGE SCALE GENOMIC DNA]</scope>
    <source>
        <strain evidence="1">BE-OM-2</strain>
    </source>
</reference>